<evidence type="ECO:0000256" key="2">
    <source>
        <dbReference type="ARBA" id="ARBA00022692"/>
    </source>
</evidence>
<evidence type="ECO:0000256" key="3">
    <source>
        <dbReference type="ARBA" id="ARBA00022989"/>
    </source>
</evidence>
<comment type="subcellular location">
    <subcellularLocation>
        <location evidence="1">Membrane</location>
        <topology evidence="1">Multi-pass membrane protein</topology>
    </subcellularLocation>
</comment>
<dbReference type="PANTHER" id="PTHR33507">
    <property type="entry name" value="INNER MEMBRANE PROTEIN YBBJ"/>
    <property type="match status" value="1"/>
</dbReference>
<keyword evidence="2 5" id="KW-0812">Transmembrane</keyword>
<dbReference type="InterPro" id="IPR002810">
    <property type="entry name" value="NfeD-like_C"/>
</dbReference>
<proteinExistence type="predicted"/>
<evidence type="ECO:0000256" key="5">
    <source>
        <dbReference type="SAM" id="Phobius"/>
    </source>
</evidence>
<dbReference type="EMBL" id="JBHSOW010000076">
    <property type="protein sequence ID" value="MFC5651446.1"/>
    <property type="molecule type" value="Genomic_DNA"/>
</dbReference>
<feature type="transmembrane region" description="Helical" evidence="5">
    <location>
        <begin position="7"/>
        <end position="27"/>
    </location>
</feature>
<keyword evidence="4 5" id="KW-0472">Membrane</keyword>
<dbReference type="PANTHER" id="PTHR33507:SF3">
    <property type="entry name" value="INNER MEMBRANE PROTEIN YBBJ"/>
    <property type="match status" value="1"/>
</dbReference>
<dbReference type="Gene3D" id="2.40.50.140">
    <property type="entry name" value="Nucleic acid-binding proteins"/>
    <property type="match status" value="1"/>
</dbReference>
<evidence type="ECO:0000313" key="8">
    <source>
        <dbReference type="Proteomes" id="UP001596047"/>
    </source>
</evidence>
<reference evidence="8" key="1">
    <citation type="journal article" date="2019" name="Int. J. Syst. Evol. Microbiol.">
        <title>The Global Catalogue of Microorganisms (GCM) 10K type strain sequencing project: providing services to taxonomists for standard genome sequencing and annotation.</title>
        <authorList>
            <consortium name="The Broad Institute Genomics Platform"/>
            <consortium name="The Broad Institute Genome Sequencing Center for Infectious Disease"/>
            <person name="Wu L."/>
            <person name="Ma J."/>
        </authorList>
    </citation>
    <scope>NUCLEOTIDE SEQUENCE [LARGE SCALE GENOMIC DNA]</scope>
    <source>
        <strain evidence="8">CGMCC 1.3240</strain>
    </source>
</reference>
<dbReference type="InterPro" id="IPR012340">
    <property type="entry name" value="NA-bd_OB-fold"/>
</dbReference>
<comment type="caution">
    <text evidence="7">The sequence shown here is derived from an EMBL/GenBank/DDBJ whole genome shotgun (WGS) entry which is preliminary data.</text>
</comment>
<keyword evidence="3 5" id="KW-1133">Transmembrane helix</keyword>
<dbReference type="Pfam" id="PF01957">
    <property type="entry name" value="NfeD"/>
    <property type="match status" value="1"/>
</dbReference>
<dbReference type="Proteomes" id="UP001596047">
    <property type="component" value="Unassembled WGS sequence"/>
</dbReference>
<evidence type="ECO:0000256" key="4">
    <source>
        <dbReference type="ARBA" id="ARBA00023136"/>
    </source>
</evidence>
<keyword evidence="8" id="KW-1185">Reference proteome</keyword>
<evidence type="ECO:0000259" key="6">
    <source>
        <dbReference type="Pfam" id="PF01957"/>
    </source>
</evidence>
<evidence type="ECO:0000313" key="7">
    <source>
        <dbReference type="EMBL" id="MFC5651446.1"/>
    </source>
</evidence>
<accession>A0ABW0W3X2</accession>
<dbReference type="RefSeq" id="WP_379190071.1">
    <property type="nucleotide sequence ID" value="NZ_JBHSOW010000076.1"/>
</dbReference>
<gene>
    <name evidence="7" type="ORF">ACFPYJ_20485</name>
</gene>
<dbReference type="SUPFAM" id="SSF141322">
    <property type="entry name" value="NfeD domain-like"/>
    <property type="match status" value="1"/>
</dbReference>
<protein>
    <submittedName>
        <fullName evidence="7">NfeD family protein</fullName>
    </submittedName>
</protein>
<feature type="transmembrane region" description="Helical" evidence="5">
    <location>
        <begin position="47"/>
        <end position="64"/>
    </location>
</feature>
<dbReference type="InterPro" id="IPR052165">
    <property type="entry name" value="Membrane_assoc_protease"/>
</dbReference>
<feature type="domain" description="NfeD-like C-terminal" evidence="6">
    <location>
        <begin position="83"/>
        <end position="139"/>
    </location>
</feature>
<organism evidence="7 8">
    <name type="scientific">Paenibacillus solisilvae</name>
    <dbReference type="NCBI Taxonomy" id="2486751"/>
    <lineage>
        <taxon>Bacteria</taxon>
        <taxon>Bacillati</taxon>
        <taxon>Bacillota</taxon>
        <taxon>Bacilli</taxon>
        <taxon>Bacillales</taxon>
        <taxon>Paenibacillaceae</taxon>
        <taxon>Paenibacillus</taxon>
    </lineage>
</organism>
<sequence>MELWAVWLIIAGILLVAEMLTLTFYLLWLGVGAAAAAVAAWLMPDSLIVQILAGCVTALVLTFATKSLTSRIQTAKGFTDPIDDLIGKEGVVLEEITFGKRGIVKVGNETWSAFSKQNLPKDEVVLVIARGTTIVEVQKRGGNK</sequence>
<evidence type="ECO:0000256" key="1">
    <source>
        <dbReference type="ARBA" id="ARBA00004141"/>
    </source>
</evidence>
<name>A0ABW0W3X2_9BACL</name>